<dbReference type="Pfam" id="PF04909">
    <property type="entry name" value="Amidohydro_2"/>
    <property type="match status" value="1"/>
</dbReference>
<dbReference type="InterPro" id="IPR032466">
    <property type="entry name" value="Metal_Hydrolase"/>
</dbReference>
<proteinExistence type="predicted"/>
<keyword evidence="4" id="KW-1185">Reference proteome</keyword>
<name>A0ABW6SBX3_9NOCA</name>
<feature type="domain" description="Amidohydrolase-related" evidence="2">
    <location>
        <begin position="3"/>
        <end position="328"/>
    </location>
</feature>
<organism evidence="3 4">
    <name type="scientific">Nocardia jiangxiensis</name>
    <dbReference type="NCBI Taxonomy" id="282685"/>
    <lineage>
        <taxon>Bacteria</taxon>
        <taxon>Bacillati</taxon>
        <taxon>Actinomycetota</taxon>
        <taxon>Actinomycetes</taxon>
        <taxon>Mycobacteriales</taxon>
        <taxon>Nocardiaceae</taxon>
        <taxon>Nocardia</taxon>
    </lineage>
</organism>
<dbReference type="RefSeq" id="WP_387406588.1">
    <property type="nucleotide sequence ID" value="NZ_JBIAQY010000021.1"/>
</dbReference>
<dbReference type="InterPro" id="IPR018228">
    <property type="entry name" value="DNase_TatD-rel_CS"/>
</dbReference>
<dbReference type="InterPro" id="IPR006680">
    <property type="entry name" value="Amidohydro-rel"/>
</dbReference>
<dbReference type="PROSITE" id="PS01137">
    <property type="entry name" value="TATD_1"/>
    <property type="match status" value="1"/>
</dbReference>
<evidence type="ECO:0000259" key="2">
    <source>
        <dbReference type="Pfam" id="PF04909"/>
    </source>
</evidence>
<keyword evidence="1" id="KW-0456">Lyase</keyword>
<dbReference type="PANTHER" id="PTHR21240">
    <property type="entry name" value="2-AMINO-3-CARBOXYLMUCONATE-6-SEMIALDEHYDE DECARBOXYLASE"/>
    <property type="match status" value="1"/>
</dbReference>
<dbReference type="PANTHER" id="PTHR21240:SF28">
    <property type="entry name" value="ISO-OROTATE DECARBOXYLASE (EUROFUNG)"/>
    <property type="match status" value="1"/>
</dbReference>
<dbReference type="EMBL" id="JBIAQY010000021">
    <property type="protein sequence ID" value="MFF3573811.1"/>
    <property type="molecule type" value="Genomic_DNA"/>
</dbReference>
<accession>A0ABW6SBX3</accession>
<dbReference type="Gene3D" id="3.20.20.140">
    <property type="entry name" value="Metal-dependent hydrolases"/>
    <property type="match status" value="1"/>
</dbReference>
<dbReference type="InterPro" id="IPR032465">
    <property type="entry name" value="ACMSD"/>
</dbReference>
<reference evidence="3 4" key="1">
    <citation type="submission" date="2024-10" db="EMBL/GenBank/DDBJ databases">
        <title>The Natural Products Discovery Center: Release of the First 8490 Sequenced Strains for Exploring Actinobacteria Biosynthetic Diversity.</title>
        <authorList>
            <person name="Kalkreuter E."/>
            <person name="Kautsar S.A."/>
            <person name="Yang D."/>
            <person name="Bader C.D."/>
            <person name="Teijaro C.N."/>
            <person name="Fluegel L."/>
            <person name="Davis C.M."/>
            <person name="Simpson J.R."/>
            <person name="Lauterbach L."/>
            <person name="Steele A.D."/>
            <person name="Gui C."/>
            <person name="Meng S."/>
            <person name="Li G."/>
            <person name="Viehrig K."/>
            <person name="Ye F."/>
            <person name="Su P."/>
            <person name="Kiefer A.F."/>
            <person name="Nichols A."/>
            <person name="Cepeda A.J."/>
            <person name="Yan W."/>
            <person name="Fan B."/>
            <person name="Jiang Y."/>
            <person name="Adhikari A."/>
            <person name="Zheng C.-J."/>
            <person name="Schuster L."/>
            <person name="Cowan T.M."/>
            <person name="Smanski M.J."/>
            <person name="Chevrette M.G."/>
            <person name="De Carvalho L.P.S."/>
            <person name="Shen B."/>
        </authorList>
    </citation>
    <scope>NUCLEOTIDE SEQUENCE [LARGE SCALE GENOMIC DNA]</scope>
    <source>
        <strain evidence="3 4">NPDC002593</strain>
    </source>
</reference>
<evidence type="ECO:0000256" key="1">
    <source>
        <dbReference type="ARBA" id="ARBA00023239"/>
    </source>
</evidence>
<evidence type="ECO:0000313" key="4">
    <source>
        <dbReference type="Proteomes" id="UP001601992"/>
    </source>
</evidence>
<dbReference type="Proteomes" id="UP001601992">
    <property type="component" value="Unassembled WGS sequence"/>
</dbReference>
<gene>
    <name evidence="3" type="ORF">ACFYXQ_39250</name>
</gene>
<comment type="caution">
    <text evidence="3">The sequence shown here is derived from an EMBL/GenBank/DDBJ whole genome shotgun (WGS) entry which is preliminary data.</text>
</comment>
<protein>
    <submittedName>
        <fullName evidence="3">Amidohydrolase family protein</fullName>
    </submittedName>
</protein>
<dbReference type="SUPFAM" id="SSF51556">
    <property type="entry name" value="Metallo-dependent hydrolases"/>
    <property type="match status" value="1"/>
</dbReference>
<sequence length="337" mass="37451">MIIDSHAHLNAPDGLYAYRANLIANGGYHFGKPKISDDDLAACAEQNIRALDEVGTDIQLLSPRPYQQGHSMTPSSLVEPWIAAHNDTIARTVVMHPDRFAGVAGLPIVPGEPVERAFRELQRAIDDLGFVGVIVNPDPYEGNGQAPTLNERYWYPLYEKLVELDVPMQIHSAGCYSGRESYSEHFITEESIAILSLLRGDVFRDFPSLKVIISHGGGSVPYQIGRWQAERLLPLLGGTADSERFEVSLKRFWFDSVLHNPLSLELLLRTVGSDRVLFGTERPGSGSAMNPDTGHHFDDLKPVIDKIGFLSDTDRHAIYEHNAKTVFPRLAKRLSQS</sequence>
<evidence type="ECO:0000313" key="3">
    <source>
        <dbReference type="EMBL" id="MFF3573811.1"/>
    </source>
</evidence>